<dbReference type="AlphaFoldDB" id="A0A1T2WZ26"/>
<dbReference type="InterPro" id="IPR029063">
    <property type="entry name" value="SAM-dependent_MTases_sf"/>
</dbReference>
<dbReference type="SUPFAM" id="SSF53335">
    <property type="entry name" value="S-adenosyl-L-methionine-dependent methyltransferases"/>
    <property type="match status" value="1"/>
</dbReference>
<dbReference type="CDD" id="cd02440">
    <property type="entry name" value="AdoMet_MTases"/>
    <property type="match status" value="1"/>
</dbReference>
<sequence length="232" mass="26602">MNERSASLYDAIYSFKNYEQEAATIDHLIQTYHPHATSILDVACGTGAHAQYFAPRYAVDGIDLNPQFIEVASQRNPKARFWVEDMTDFQLPSRYDVITCLFSAIGYVKTLEQLERTVQCFQQHLQPGGLILIEPWFSPSQWISGRVDVRNYETPDSKICRMYHGEQEGQLSILNFEYLIGSSQGIQHIKERHELGLFQPEDLLSILQSTGMHVKFDEQGISGRGLYIVYEK</sequence>
<evidence type="ECO:0000313" key="3">
    <source>
        <dbReference type="Proteomes" id="UP000190188"/>
    </source>
</evidence>
<feature type="domain" description="Methyltransferase" evidence="1">
    <location>
        <begin position="39"/>
        <end position="129"/>
    </location>
</feature>
<dbReference type="PANTHER" id="PTHR43464:SF94">
    <property type="entry name" value="MALONYL-[ACYL-CARRIER PROTEIN] O-METHYLTRANSFERASE"/>
    <property type="match status" value="1"/>
</dbReference>
<dbReference type="Proteomes" id="UP000190188">
    <property type="component" value="Unassembled WGS sequence"/>
</dbReference>
<dbReference type="EMBL" id="MSZX01000027">
    <property type="protein sequence ID" value="OPA72878.1"/>
    <property type="molecule type" value="Genomic_DNA"/>
</dbReference>
<organism evidence="2 3">
    <name type="scientific">Paenibacillus selenitireducens</name>
    <dbReference type="NCBI Taxonomy" id="1324314"/>
    <lineage>
        <taxon>Bacteria</taxon>
        <taxon>Bacillati</taxon>
        <taxon>Bacillota</taxon>
        <taxon>Bacilli</taxon>
        <taxon>Bacillales</taxon>
        <taxon>Paenibacillaceae</taxon>
        <taxon>Paenibacillus</taxon>
    </lineage>
</organism>
<name>A0A1T2WZ26_9BACL</name>
<dbReference type="Pfam" id="PF13649">
    <property type="entry name" value="Methyltransf_25"/>
    <property type="match status" value="1"/>
</dbReference>
<comment type="caution">
    <text evidence="2">The sequence shown here is derived from an EMBL/GenBank/DDBJ whole genome shotgun (WGS) entry which is preliminary data.</text>
</comment>
<keyword evidence="3" id="KW-1185">Reference proteome</keyword>
<dbReference type="GO" id="GO:0008168">
    <property type="term" value="F:methyltransferase activity"/>
    <property type="evidence" value="ECO:0007669"/>
    <property type="project" value="TreeGrafter"/>
</dbReference>
<reference evidence="2 3" key="1">
    <citation type="submission" date="2017-01" db="EMBL/GenBank/DDBJ databases">
        <title>Genome analysis of Paenibacillus selenitrireducens ES3-24.</title>
        <authorList>
            <person name="Xu D."/>
            <person name="Yao R."/>
            <person name="Zheng S."/>
        </authorList>
    </citation>
    <scope>NUCLEOTIDE SEQUENCE [LARGE SCALE GENOMIC DNA]</scope>
    <source>
        <strain evidence="2 3">ES3-24</strain>
    </source>
</reference>
<dbReference type="OrthoDB" id="9811589at2"/>
<proteinExistence type="predicted"/>
<dbReference type="Gene3D" id="2.20.130.10">
    <property type="entry name" value="CAC2371-like domains"/>
    <property type="match status" value="1"/>
</dbReference>
<protein>
    <recommendedName>
        <fullName evidence="1">Methyltransferase domain-containing protein</fullName>
    </recommendedName>
</protein>
<gene>
    <name evidence="2" type="ORF">BVG16_31675</name>
</gene>
<dbReference type="PANTHER" id="PTHR43464">
    <property type="entry name" value="METHYLTRANSFERASE"/>
    <property type="match status" value="1"/>
</dbReference>
<evidence type="ECO:0000259" key="1">
    <source>
        <dbReference type="Pfam" id="PF13649"/>
    </source>
</evidence>
<dbReference type="Gene3D" id="3.40.50.150">
    <property type="entry name" value="Vaccinia Virus protein VP39"/>
    <property type="match status" value="1"/>
</dbReference>
<dbReference type="RefSeq" id="WP_078503190.1">
    <property type="nucleotide sequence ID" value="NZ_MSZX01000027.1"/>
</dbReference>
<dbReference type="InterPro" id="IPR041698">
    <property type="entry name" value="Methyltransf_25"/>
</dbReference>
<dbReference type="STRING" id="1324314.BVG16_31675"/>
<evidence type="ECO:0000313" key="2">
    <source>
        <dbReference type="EMBL" id="OPA72878.1"/>
    </source>
</evidence>
<accession>A0A1T2WZ26</accession>